<dbReference type="InterPro" id="IPR050204">
    <property type="entry name" value="AraC_XylS_family_regulators"/>
</dbReference>
<keyword evidence="2" id="KW-0238">DNA-binding</keyword>
<dbReference type="Gene3D" id="1.10.10.60">
    <property type="entry name" value="Homeodomain-like"/>
    <property type="match status" value="2"/>
</dbReference>
<proteinExistence type="predicted"/>
<dbReference type="PROSITE" id="PS01124">
    <property type="entry name" value="HTH_ARAC_FAMILY_2"/>
    <property type="match status" value="1"/>
</dbReference>
<keyword evidence="3" id="KW-0804">Transcription</keyword>
<dbReference type="GO" id="GO:0003700">
    <property type="term" value="F:DNA-binding transcription factor activity"/>
    <property type="evidence" value="ECO:0007669"/>
    <property type="project" value="InterPro"/>
</dbReference>
<evidence type="ECO:0000313" key="5">
    <source>
        <dbReference type="EMBL" id="RWR51197.1"/>
    </source>
</evidence>
<evidence type="ECO:0000259" key="4">
    <source>
        <dbReference type="PROSITE" id="PS01124"/>
    </source>
</evidence>
<name>A0A3S3PDZ2_9RHOB</name>
<dbReference type="InterPro" id="IPR009057">
    <property type="entry name" value="Homeodomain-like_sf"/>
</dbReference>
<dbReference type="EMBL" id="SAVA01000007">
    <property type="protein sequence ID" value="RWR51197.1"/>
    <property type="molecule type" value="Genomic_DNA"/>
</dbReference>
<dbReference type="Pfam" id="PF12852">
    <property type="entry name" value="Cupin_6"/>
    <property type="match status" value="1"/>
</dbReference>
<dbReference type="Pfam" id="PF12833">
    <property type="entry name" value="HTH_18"/>
    <property type="match status" value="1"/>
</dbReference>
<dbReference type="SUPFAM" id="SSF46689">
    <property type="entry name" value="Homeodomain-like"/>
    <property type="match status" value="2"/>
</dbReference>
<dbReference type="AlphaFoldDB" id="A0A3S3PDZ2"/>
<dbReference type="InterPro" id="IPR032783">
    <property type="entry name" value="AraC_lig"/>
</dbReference>
<dbReference type="SMART" id="SM00342">
    <property type="entry name" value="HTH_ARAC"/>
    <property type="match status" value="1"/>
</dbReference>
<comment type="caution">
    <text evidence="5">The sequence shown here is derived from an EMBL/GenBank/DDBJ whole genome shotgun (WGS) entry which is preliminary data.</text>
</comment>
<evidence type="ECO:0000313" key="6">
    <source>
        <dbReference type="Proteomes" id="UP000288071"/>
    </source>
</evidence>
<sequence>MSDPLAQVMELLRPQAVFSKGITAAGRWAVEYTEFGRPAFAAMTLGCCRLTVEGEAPVIVEAGDFVLLPATPRFGMSSLNPGPLRRIDARTAPPQHEVRHGQQDGPPEMRQFGGWFTFAAPDAALLVTLLPRMIHLRGVPRLTQLVHMLGEEAARDDVGRDLILSRLVEILLIEALRAVPAGTAAPGLLRGLADPRIASALRKLHGDISRAWTVPDLADAAGMSRSAFFDRFTRMVGSRPMEYLTIWRMAVARNLLRGGRLALDEVAARVGYGSASTFSTAFSRHTGQPPGRFAKAALPEG</sequence>
<reference evidence="5 6" key="1">
    <citation type="submission" date="2019-01" db="EMBL/GenBank/DDBJ databases">
        <title>Sinorhodobacter populi sp. nov. isolated from the symptomatic bark tissue of Populus euramericana canker.</title>
        <authorList>
            <person name="Xu G."/>
        </authorList>
    </citation>
    <scope>NUCLEOTIDE SEQUENCE [LARGE SCALE GENOMIC DNA]</scope>
    <source>
        <strain evidence="5 6">CGMCC 1.12963</strain>
    </source>
</reference>
<dbReference type="PANTHER" id="PTHR46796">
    <property type="entry name" value="HTH-TYPE TRANSCRIPTIONAL ACTIVATOR RHAS-RELATED"/>
    <property type="match status" value="1"/>
</dbReference>
<accession>A0A3S3PDZ2</accession>
<dbReference type="InterPro" id="IPR018062">
    <property type="entry name" value="HTH_AraC-typ_CS"/>
</dbReference>
<dbReference type="InterPro" id="IPR018060">
    <property type="entry name" value="HTH_AraC"/>
</dbReference>
<dbReference type="RefSeq" id="WP_128156771.1">
    <property type="nucleotide sequence ID" value="NZ_JBHSOM010000030.1"/>
</dbReference>
<keyword evidence="1" id="KW-0805">Transcription regulation</keyword>
<evidence type="ECO:0000256" key="1">
    <source>
        <dbReference type="ARBA" id="ARBA00023015"/>
    </source>
</evidence>
<dbReference type="Proteomes" id="UP000288071">
    <property type="component" value="Unassembled WGS sequence"/>
</dbReference>
<feature type="domain" description="HTH araC/xylS-type" evidence="4">
    <location>
        <begin position="198"/>
        <end position="296"/>
    </location>
</feature>
<gene>
    <name evidence="5" type="ORF">EOW66_13070</name>
</gene>
<protein>
    <submittedName>
        <fullName evidence="5">AraC family transcriptional regulator</fullName>
    </submittedName>
</protein>
<evidence type="ECO:0000256" key="3">
    <source>
        <dbReference type="ARBA" id="ARBA00023163"/>
    </source>
</evidence>
<dbReference type="PROSITE" id="PS00041">
    <property type="entry name" value="HTH_ARAC_FAMILY_1"/>
    <property type="match status" value="1"/>
</dbReference>
<dbReference type="GO" id="GO:0043565">
    <property type="term" value="F:sequence-specific DNA binding"/>
    <property type="evidence" value="ECO:0007669"/>
    <property type="project" value="InterPro"/>
</dbReference>
<dbReference type="PANTHER" id="PTHR46796:SF13">
    <property type="entry name" value="HTH-TYPE TRANSCRIPTIONAL ACTIVATOR RHAS"/>
    <property type="match status" value="1"/>
</dbReference>
<keyword evidence="6" id="KW-1185">Reference proteome</keyword>
<reference evidence="6" key="2">
    <citation type="submission" date="2019-01" db="EMBL/GenBank/DDBJ databases">
        <title>Sinorhodobacter populi sp. nov. isolated from the symptomatic bark tissue of Populus euramericana canker.</title>
        <authorList>
            <person name="Li Y."/>
        </authorList>
    </citation>
    <scope>NUCLEOTIDE SEQUENCE [LARGE SCALE GENOMIC DNA]</scope>
    <source>
        <strain evidence="6">CGMCC 1.12963</strain>
    </source>
</reference>
<organism evidence="5 6">
    <name type="scientific">Paenirhodobacter huangdaonensis</name>
    <dbReference type="NCBI Taxonomy" id="2501515"/>
    <lineage>
        <taxon>Bacteria</taxon>
        <taxon>Pseudomonadati</taxon>
        <taxon>Pseudomonadota</taxon>
        <taxon>Alphaproteobacteria</taxon>
        <taxon>Rhodobacterales</taxon>
        <taxon>Rhodobacter group</taxon>
        <taxon>Paenirhodobacter</taxon>
    </lineage>
</organism>
<evidence type="ECO:0000256" key="2">
    <source>
        <dbReference type="ARBA" id="ARBA00023125"/>
    </source>
</evidence>